<dbReference type="SUPFAM" id="SSF56784">
    <property type="entry name" value="HAD-like"/>
    <property type="match status" value="1"/>
</dbReference>
<accession>A0A1H4D7F0</accession>
<name>A0A1H4D7F0_9BACT</name>
<proteinExistence type="predicted"/>
<dbReference type="Proteomes" id="UP000183253">
    <property type="component" value="Unassembled WGS sequence"/>
</dbReference>
<dbReference type="OrthoDB" id="5431039at2"/>
<dbReference type="InterPro" id="IPR036412">
    <property type="entry name" value="HAD-like_sf"/>
</dbReference>
<organism evidence="1 2">
    <name type="scientific">Alistipes timonensis JC136</name>
    <dbReference type="NCBI Taxonomy" id="1033731"/>
    <lineage>
        <taxon>Bacteria</taxon>
        <taxon>Pseudomonadati</taxon>
        <taxon>Bacteroidota</taxon>
        <taxon>Bacteroidia</taxon>
        <taxon>Bacteroidales</taxon>
        <taxon>Rikenellaceae</taxon>
        <taxon>Alistipes</taxon>
    </lineage>
</organism>
<sequence length="129" mass="14439">MAIKDATIAIDFDGTVVTHAYPEIGEDAGAVPVLKELTGNGCRLILYTMRHGKLLDQAAEWFRRNGIPLYAVNENPGQKRWTSSPKVHADLYIDDSSLGCPLRFVDGEKRPVADWVRIREQLVKEGFLD</sequence>
<dbReference type="AlphaFoldDB" id="A0A1H4D7F0"/>
<dbReference type="EMBL" id="FNRI01000005">
    <property type="protein sequence ID" value="SEA68654.1"/>
    <property type="molecule type" value="Genomic_DNA"/>
</dbReference>
<dbReference type="Gene3D" id="3.40.50.1000">
    <property type="entry name" value="HAD superfamily/HAD-like"/>
    <property type="match status" value="1"/>
</dbReference>
<reference evidence="1 2" key="1">
    <citation type="submission" date="2016-10" db="EMBL/GenBank/DDBJ databases">
        <authorList>
            <person name="de Groot N.N."/>
        </authorList>
    </citation>
    <scope>NUCLEOTIDE SEQUENCE [LARGE SCALE GENOMIC DNA]</scope>
    <source>
        <strain evidence="1 2">DSM 25383</strain>
    </source>
</reference>
<dbReference type="RefSeq" id="WP_010260567.1">
    <property type="nucleotide sequence ID" value="NZ_CAEG01000005.1"/>
</dbReference>
<keyword evidence="2" id="KW-1185">Reference proteome</keyword>
<evidence type="ECO:0000313" key="2">
    <source>
        <dbReference type="Proteomes" id="UP000183253"/>
    </source>
</evidence>
<evidence type="ECO:0000313" key="1">
    <source>
        <dbReference type="EMBL" id="SEA68654.1"/>
    </source>
</evidence>
<protein>
    <submittedName>
        <fullName evidence="1">Uncharacterized protein</fullName>
    </submittedName>
</protein>
<dbReference type="STRING" id="1033731.SAMN05444145_105177"/>
<dbReference type="InterPro" id="IPR023214">
    <property type="entry name" value="HAD_sf"/>
</dbReference>
<gene>
    <name evidence="1" type="ORF">SAMN05444145_105177</name>
</gene>